<keyword evidence="4" id="KW-0560">Oxidoreductase</keyword>
<evidence type="ECO:0000256" key="3">
    <source>
        <dbReference type="ARBA" id="ARBA00022833"/>
    </source>
</evidence>
<dbReference type="PANTHER" id="PTHR42813:SF7">
    <property type="entry name" value="ALCOHOL DEHYDROGENASE (ZN-DEPENDENT)-RELATED"/>
    <property type="match status" value="1"/>
</dbReference>
<dbReference type="Proteomes" id="UP000534783">
    <property type="component" value="Unassembled WGS sequence"/>
</dbReference>
<feature type="region of interest" description="Disordered" evidence="6">
    <location>
        <begin position="258"/>
        <end position="300"/>
    </location>
</feature>
<evidence type="ECO:0000256" key="1">
    <source>
        <dbReference type="ARBA" id="ARBA00001947"/>
    </source>
</evidence>
<proteinExistence type="inferred from homology"/>
<keyword evidence="3 5" id="KW-0862">Zinc</keyword>
<accession>A0A7X6DSC6</accession>
<evidence type="ECO:0000313" key="9">
    <source>
        <dbReference type="Proteomes" id="UP000534783"/>
    </source>
</evidence>
<feature type="domain" description="Enoyl reductase (ER)" evidence="7">
    <location>
        <begin position="8"/>
        <end position="393"/>
    </location>
</feature>
<comment type="cofactor">
    <cofactor evidence="1 5">
        <name>Zn(2+)</name>
        <dbReference type="ChEBI" id="CHEBI:29105"/>
    </cofactor>
</comment>
<name>A0A7X6DSC6_9BACT</name>
<dbReference type="Gene3D" id="3.90.180.10">
    <property type="entry name" value="Medium-chain alcohol dehydrogenases, catalytic domain"/>
    <property type="match status" value="1"/>
</dbReference>
<dbReference type="SUPFAM" id="SSF50129">
    <property type="entry name" value="GroES-like"/>
    <property type="match status" value="1"/>
</dbReference>
<dbReference type="InterPro" id="IPR036291">
    <property type="entry name" value="NAD(P)-bd_dom_sf"/>
</dbReference>
<protein>
    <submittedName>
        <fullName evidence="8">Glutathione-dependent formaldehyde dehydrogenase</fullName>
    </submittedName>
</protein>
<keyword evidence="2 5" id="KW-0479">Metal-binding</keyword>
<dbReference type="GO" id="GO:0016616">
    <property type="term" value="F:oxidoreductase activity, acting on the CH-OH group of donors, NAD or NADP as acceptor"/>
    <property type="evidence" value="ECO:0007669"/>
    <property type="project" value="UniProtKB-ARBA"/>
</dbReference>
<comment type="caution">
    <text evidence="8">The sequence shown here is derived from an EMBL/GenBank/DDBJ whole genome shotgun (WGS) entry which is preliminary data.</text>
</comment>
<feature type="compositionally biased region" description="Basic and acidic residues" evidence="6">
    <location>
        <begin position="270"/>
        <end position="283"/>
    </location>
</feature>
<reference evidence="8 9" key="1">
    <citation type="journal article" date="2020" name="Nature">
        <title>Bacterial chemolithoautotrophy via manganese oxidation.</title>
        <authorList>
            <person name="Yu H."/>
            <person name="Leadbetter J.R."/>
        </authorList>
    </citation>
    <scope>NUCLEOTIDE SEQUENCE [LARGE SCALE GENOMIC DNA]</scope>
    <source>
        <strain evidence="8 9">Mn-1</strain>
    </source>
</reference>
<dbReference type="Pfam" id="PF00107">
    <property type="entry name" value="ADH_zinc_N"/>
    <property type="match status" value="1"/>
</dbReference>
<dbReference type="InterPro" id="IPR020843">
    <property type="entry name" value="ER"/>
</dbReference>
<dbReference type="AlphaFoldDB" id="A0A7X6DSC6"/>
<sequence>MKAVVFHGVGDIRYEEVPDPRIEKPNDAVVRIVASAICGTDLHMIRGTMPGMKPGTVLGHEGVGIIEELGPDVRNFSVGDRVVIPSTISCGYCSYCREGYTSQCDNANPNGPAAGTAFYGGPAQTGPINGLQAERARIPFANSSLVLAPEGLTDDEAILLSDIFPTGYFGARLAEIGPGDTVAVFGCGPVGQFAIAGAKLLDAGMVFAVDTIPSRLEMARAQGAIPIDYNQEDPVQAIHRLTGGIGVDRAIDAVGVDASRPHQGPAAEQLKQREQQFRQERQEIAQQPQPQGDNWHPGDAPSIASTWAVDALAKAGTLSIIGVYPESDRFFPIGKAMNKNLTLNMGNCNHRKYIPMLIEMILTGVIDPTEVLTQHESFDAALDAYKAFDKREPGWIKVKLEPAEVAS</sequence>
<evidence type="ECO:0000256" key="5">
    <source>
        <dbReference type="RuleBase" id="RU361277"/>
    </source>
</evidence>
<evidence type="ECO:0000256" key="6">
    <source>
        <dbReference type="SAM" id="MobiDB-lite"/>
    </source>
</evidence>
<evidence type="ECO:0000313" key="8">
    <source>
        <dbReference type="EMBL" id="NKE72493.1"/>
    </source>
</evidence>
<dbReference type="GO" id="GO:0008270">
    <property type="term" value="F:zinc ion binding"/>
    <property type="evidence" value="ECO:0007669"/>
    <property type="project" value="InterPro"/>
</dbReference>
<dbReference type="CDD" id="cd08283">
    <property type="entry name" value="FDH_like_1"/>
    <property type="match status" value="1"/>
</dbReference>
<gene>
    <name evidence="8" type="ORF">MNODULE_17215</name>
</gene>
<dbReference type="PANTHER" id="PTHR42813">
    <property type="entry name" value="ZINC-TYPE ALCOHOL DEHYDROGENASE-LIKE"/>
    <property type="match status" value="1"/>
</dbReference>
<dbReference type="SMART" id="SM00829">
    <property type="entry name" value="PKS_ER"/>
    <property type="match status" value="1"/>
</dbReference>
<dbReference type="InterPro" id="IPR011032">
    <property type="entry name" value="GroES-like_sf"/>
</dbReference>
<dbReference type="InterPro" id="IPR002328">
    <property type="entry name" value="ADH_Zn_CS"/>
</dbReference>
<dbReference type="InterPro" id="IPR013149">
    <property type="entry name" value="ADH-like_C"/>
</dbReference>
<organism evidence="8 9">
    <name type="scientific">Candidatus Manganitrophus noduliformans</name>
    <dbReference type="NCBI Taxonomy" id="2606439"/>
    <lineage>
        <taxon>Bacteria</taxon>
        <taxon>Pseudomonadati</taxon>
        <taxon>Nitrospirota</taxon>
        <taxon>Nitrospiria</taxon>
        <taxon>Candidatus Troglogloeales</taxon>
        <taxon>Candidatus Manganitrophaceae</taxon>
        <taxon>Candidatus Manganitrophus</taxon>
    </lineage>
</organism>
<dbReference type="EMBL" id="VTOW01000003">
    <property type="protein sequence ID" value="NKE72493.1"/>
    <property type="molecule type" value="Genomic_DNA"/>
</dbReference>
<dbReference type="SUPFAM" id="SSF51735">
    <property type="entry name" value="NAD(P)-binding Rossmann-fold domains"/>
    <property type="match status" value="1"/>
</dbReference>
<keyword evidence="9" id="KW-1185">Reference proteome</keyword>
<evidence type="ECO:0000256" key="2">
    <source>
        <dbReference type="ARBA" id="ARBA00022723"/>
    </source>
</evidence>
<evidence type="ECO:0000256" key="4">
    <source>
        <dbReference type="ARBA" id="ARBA00023002"/>
    </source>
</evidence>
<dbReference type="PROSITE" id="PS00059">
    <property type="entry name" value="ADH_ZINC"/>
    <property type="match status" value="1"/>
</dbReference>
<comment type="similarity">
    <text evidence="5">Belongs to the zinc-containing alcohol dehydrogenase family.</text>
</comment>
<dbReference type="InterPro" id="IPR013154">
    <property type="entry name" value="ADH-like_N"/>
</dbReference>
<dbReference type="Gene3D" id="3.40.50.720">
    <property type="entry name" value="NAD(P)-binding Rossmann-like Domain"/>
    <property type="match status" value="1"/>
</dbReference>
<dbReference type="RefSeq" id="WP_168062188.1">
    <property type="nucleotide sequence ID" value="NZ_VTOW01000003.1"/>
</dbReference>
<evidence type="ECO:0000259" key="7">
    <source>
        <dbReference type="SMART" id="SM00829"/>
    </source>
</evidence>
<dbReference type="Pfam" id="PF08240">
    <property type="entry name" value="ADH_N"/>
    <property type="match status" value="1"/>
</dbReference>